<evidence type="ECO:0000313" key="2">
    <source>
        <dbReference type="EMBL" id="OQE41167.1"/>
    </source>
</evidence>
<dbReference type="EMBL" id="MDDG01000005">
    <property type="protein sequence ID" value="OQE41167.1"/>
    <property type="molecule type" value="Genomic_DNA"/>
</dbReference>
<feature type="transmembrane region" description="Helical" evidence="1">
    <location>
        <begin position="20"/>
        <end position="41"/>
    </location>
</feature>
<dbReference type="Proteomes" id="UP000191500">
    <property type="component" value="Unassembled WGS sequence"/>
</dbReference>
<keyword evidence="1" id="KW-0472">Membrane</keyword>
<dbReference type="AlphaFoldDB" id="A0A1V6URY3"/>
<keyword evidence="1" id="KW-0812">Transmembrane</keyword>
<comment type="caution">
    <text evidence="2">The sequence shown here is derived from an EMBL/GenBank/DDBJ whole genome shotgun (WGS) entry which is preliminary data.</text>
</comment>
<reference evidence="3" key="1">
    <citation type="journal article" date="2017" name="Nat. Microbiol.">
        <title>Global analysis of biosynthetic gene clusters reveals vast potential of secondary metabolite production in Penicillium species.</title>
        <authorList>
            <person name="Nielsen J.C."/>
            <person name="Grijseels S."/>
            <person name="Prigent S."/>
            <person name="Ji B."/>
            <person name="Dainat J."/>
            <person name="Nielsen K.F."/>
            <person name="Frisvad J.C."/>
            <person name="Workman M."/>
            <person name="Nielsen J."/>
        </authorList>
    </citation>
    <scope>NUCLEOTIDE SEQUENCE [LARGE SCALE GENOMIC DNA]</scope>
    <source>
        <strain evidence="3">IBT 31321</strain>
    </source>
</reference>
<keyword evidence="3" id="KW-1185">Reference proteome</keyword>
<evidence type="ECO:0000313" key="3">
    <source>
        <dbReference type="Proteomes" id="UP000191500"/>
    </source>
</evidence>
<protein>
    <submittedName>
        <fullName evidence="2">Uncharacterized protein</fullName>
    </submittedName>
</protein>
<sequence>MRSTGTGVATSLNPVKGSSSLLSFPAFISGVLSVAGSESFLGPQK</sequence>
<keyword evidence="1" id="KW-1133">Transmembrane helix</keyword>
<evidence type="ECO:0000256" key="1">
    <source>
        <dbReference type="SAM" id="Phobius"/>
    </source>
</evidence>
<gene>
    <name evidence="2" type="ORF">PENCOP_c005G06228</name>
</gene>
<name>A0A1V6URY3_9EURO</name>
<proteinExistence type="predicted"/>
<accession>A0A1V6URY3</accession>
<organism evidence="2 3">
    <name type="scientific">Penicillium coprophilum</name>
    <dbReference type="NCBI Taxonomy" id="36646"/>
    <lineage>
        <taxon>Eukaryota</taxon>
        <taxon>Fungi</taxon>
        <taxon>Dikarya</taxon>
        <taxon>Ascomycota</taxon>
        <taxon>Pezizomycotina</taxon>
        <taxon>Eurotiomycetes</taxon>
        <taxon>Eurotiomycetidae</taxon>
        <taxon>Eurotiales</taxon>
        <taxon>Aspergillaceae</taxon>
        <taxon>Penicillium</taxon>
    </lineage>
</organism>